<dbReference type="Gene3D" id="3.30.460.10">
    <property type="entry name" value="Beta Polymerase, domain 2"/>
    <property type="match status" value="1"/>
</dbReference>
<organism evidence="2 3">
    <name type="scientific">Duncaniella muris</name>
    <dbReference type="NCBI Taxonomy" id="2094150"/>
    <lineage>
        <taxon>Bacteria</taxon>
        <taxon>Pseudomonadati</taxon>
        <taxon>Bacteroidota</taxon>
        <taxon>Bacteroidia</taxon>
        <taxon>Bacteroidales</taxon>
        <taxon>Muribaculaceae</taxon>
        <taxon>Duncaniella</taxon>
    </lineage>
</organism>
<dbReference type="InterPro" id="IPR005122">
    <property type="entry name" value="Uracil-DNA_glycosylase-like"/>
</dbReference>
<keyword evidence="3" id="KW-1185">Reference proteome</keyword>
<dbReference type="SUPFAM" id="SSF52141">
    <property type="entry name" value="Uracil-DNA glycosylase-like"/>
    <property type="match status" value="1"/>
</dbReference>
<protein>
    <recommendedName>
        <fullName evidence="1">Uracil-DNA glycosylase-like domain-containing protein</fullName>
    </recommendedName>
</protein>
<reference evidence="3" key="1">
    <citation type="submission" date="2018-02" db="EMBL/GenBank/DDBJ databases">
        <authorList>
            <person name="Clavel T."/>
            <person name="Strowig T."/>
        </authorList>
    </citation>
    <scope>NUCLEOTIDE SEQUENCE [LARGE SCALE GENOMIC DNA]</scope>
    <source>
        <strain evidence="3">DSM 103720</strain>
    </source>
</reference>
<dbReference type="Proteomes" id="UP000244905">
    <property type="component" value="Unassembled WGS sequence"/>
</dbReference>
<evidence type="ECO:0000259" key="1">
    <source>
        <dbReference type="Pfam" id="PF03167"/>
    </source>
</evidence>
<dbReference type="SUPFAM" id="SSF81301">
    <property type="entry name" value="Nucleotidyltransferase"/>
    <property type="match status" value="1"/>
</dbReference>
<feature type="domain" description="Uracil-DNA glycosylase-like" evidence="1">
    <location>
        <begin position="78"/>
        <end position="138"/>
    </location>
</feature>
<evidence type="ECO:0000313" key="3">
    <source>
        <dbReference type="Proteomes" id="UP000244905"/>
    </source>
</evidence>
<dbReference type="Pfam" id="PF04229">
    <property type="entry name" value="GrpB"/>
    <property type="match status" value="1"/>
</dbReference>
<proteinExistence type="predicted"/>
<dbReference type="InterPro" id="IPR007344">
    <property type="entry name" value="GrpB/CoaE"/>
</dbReference>
<evidence type="ECO:0000313" key="2">
    <source>
        <dbReference type="EMBL" id="PWB00484.1"/>
    </source>
</evidence>
<dbReference type="RefSeq" id="WP_107033281.1">
    <property type="nucleotide sequence ID" value="NZ_PUEC01000040.1"/>
</dbReference>
<dbReference type="PANTHER" id="PTHR34822">
    <property type="entry name" value="GRPB DOMAIN PROTEIN (AFU_ORTHOLOGUE AFUA_1G01530)"/>
    <property type="match status" value="1"/>
</dbReference>
<dbReference type="AlphaFoldDB" id="A0A2V1IKH3"/>
<dbReference type="InterPro" id="IPR043519">
    <property type="entry name" value="NT_sf"/>
</dbReference>
<accession>A0A2V1IKH3</accession>
<dbReference type="GeneID" id="82527165"/>
<dbReference type="InterPro" id="IPR036895">
    <property type="entry name" value="Uracil-DNA_glycosylase-like_sf"/>
</dbReference>
<dbReference type="EMBL" id="PUEC01000040">
    <property type="protein sequence ID" value="PWB00484.1"/>
    <property type="molecule type" value="Genomic_DNA"/>
</dbReference>
<gene>
    <name evidence="2" type="ORF">C5O23_12605</name>
</gene>
<dbReference type="PANTHER" id="PTHR34822:SF1">
    <property type="entry name" value="GRPB FAMILY PROTEIN"/>
    <property type="match status" value="1"/>
</dbReference>
<dbReference type="Pfam" id="PF03167">
    <property type="entry name" value="UDG"/>
    <property type="match status" value="1"/>
</dbReference>
<name>A0A2V1IKH3_9BACT</name>
<comment type="caution">
    <text evidence="2">The sequence shown here is derived from an EMBL/GenBank/DDBJ whole genome shotgun (WGS) entry which is preliminary data.</text>
</comment>
<sequence length="240" mass="27430">MNIKSQLQQLCGDTEFLRLNDVNIEPEMIRAIMINEVVPVDSDDDFYGKSDSAYMSTTIPLFRKAGIEVSGIQDILNLNIYITNAVKTPKSEYTVSKESIDESVPYLEKELELFPNLQVVMLMGDAAKKAFNMISKKATGKNAVPSISTYKLRNTEIFYKGYTPAGYADRVFHVHVHRIGDNEEILFRDYLIANPESAKEYERLKHSLLPKYKNNRDGYTEAKSEFIKTILRLNNKCHVT</sequence>